<evidence type="ECO:0000256" key="1">
    <source>
        <dbReference type="ARBA" id="ARBA00022664"/>
    </source>
</evidence>
<dbReference type="SMART" id="SM00311">
    <property type="entry name" value="PWI"/>
    <property type="match status" value="1"/>
</dbReference>
<feature type="domain" description="PWI" evidence="2">
    <location>
        <begin position="12"/>
        <end position="111"/>
    </location>
</feature>
<reference evidence="3" key="1">
    <citation type="journal article" date="2023" name="Mol. Phylogenet. Evol.">
        <title>Genome-scale phylogeny and comparative genomics of the fungal order Sordariales.</title>
        <authorList>
            <person name="Hensen N."/>
            <person name="Bonometti L."/>
            <person name="Westerberg I."/>
            <person name="Brannstrom I.O."/>
            <person name="Guillou S."/>
            <person name="Cros-Aarteil S."/>
            <person name="Calhoun S."/>
            <person name="Haridas S."/>
            <person name="Kuo A."/>
            <person name="Mondo S."/>
            <person name="Pangilinan J."/>
            <person name="Riley R."/>
            <person name="LaButti K."/>
            <person name="Andreopoulos B."/>
            <person name="Lipzen A."/>
            <person name="Chen C."/>
            <person name="Yan M."/>
            <person name="Daum C."/>
            <person name="Ng V."/>
            <person name="Clum A."/>
            <person name="Steindorff A."/>
            <person name="Ohm R.A."/>
            <person name="Martin F."/>
            <person name="Silar P."/>
            <person name="Natvig D.O."/>
            <person name="Lalanne C."/>
            <person name="Gautier V."/>
            <person name="Ament-Velasquez S.L."/>
            <person name="Kruys A."/>
            <person name="Hutchinson M.I."/>
            <person name="Powell A.J."/>
            <person name="Barry K."/>
            <person name="Miller A.N."/>
            <person name="Grigoriev I.V."/>
            <person name="Debuchy R."/>
            <person name="Gladieux P."/>
            <person name="Hiltunen Thoren M."/>
            <person name="Johannesson H."/>
        </authorList>
    </citation>
    <scope>NUCLEOTIDE SEQUENCE</scope>
    <source>
        <strain evidence="3">CBS 955.72</strain>
    </source>
</reference>
<comment type="caution">
    <text evidence="3">The sequence shown here is derived from an EMBL/GenBank/DDBJ whole genome shotgun (WGS) entry which is preliminary data.</text>
</comment>
<dbReference type="Pfam" id="PF01480">
    <property type="entry name" value="PWI"/>
    <property type="match status" value="1"/>
</dbReference>
<organism evidence="3 4">
    <name type="scientific">Lasiosphaeria hispida</name>
    <dbReference type="NCBI Taxonomy" id="260671"/>
    <lineage>
        <taxon>Eukaryota</taxon>
        <taxon>Fungi</taxon>
        <taxon>Dikarya</taxon>
        <taxon>Ascomycota</taxon>
        <taxon>Pezizomycotina</taxon>
        <taxon>Sordariomycetes</taxon>
        <taxon>Sordariomycetidae</taxon>
        <taxon>Sordariales</taxon>
        <taxon>Lasiosphaeriaceae</taxon>
        <taxon>Lasiosphaeria</taxon>
    </lineage>
</organism>
<accession>A0AAJ0H6F5</accession>
<protein>
    <submittedName>
        <fullName evidence="3">PWI domain-containing protein</fullName>
    </submittedName>
</protein>
<name>A0AAJ0H6F5_9PEZI</name>
<dbReference type="PANTHER" id="PTHR23148">
    <property type="entry name" value="SERINE/ARGININE REGULATED NUCLEAR MATRIX PROTEIN"/>
    <property type="match status" value="1"/>
</dbReference>
<evidence type="ECO:0000313" key="4">
    <source>
        <dbReference type="Proteomes" id="UP001275084"/>
    </source>
</evidence>
<proteinExistence type="predicted"/>
<dbReference type="GO" id="GO:0003723">
    <property type="term" value="F:RNA binding"/>
    <property type="evidence" value="ECO:0007669"/>
    <property type="project" value="TreeGrafter"/>
</dbReference>
<keyword evidence="4" id="KW-1185">Reference proteome</keyword>
<dbReference type="GO" id="GO:0048024">
    <property type="term" value="P:regulation of mRNA splicing, via spliceosome"/>
    <property type="evidence" value="ECO:0007669"/>
    <property type="project" value="TreeGrafter"/>
</dbReference>
<dbReference type="InterPro" id="IPR036483">
    <property type="entry name" value="PWI_dom_sf"/>
</dbReference>
<evidence type="ECO:0000259" key="2">
    <source>
        <dbReference type="PROSITE" id="PS51025"/>
    </source>
</evidence>
<dbReference type="PROSITE" id="PS51025">
    <property type="entry name" value="PWI"/>
    <property type="match status" value="1"/>
</dbReference>
<gene>
    <name evidence="3" type="ORF">B0T25DRAFT_616529</name>
</gene>
<dbReference type="InterPro" id="IPR052225">
    <property type="entry name" value="Ser/Arg_repetitive_matrix"/>
</dbReference>
<dbReference type="Proteomes" id="UP001275084">
    <property type="component" value="Unassembled WGS sequence"/>
</dbReference>
<dbReference type="SUPFAM" id="SSF101233">
    <property type="entry name" value="PWI domain"/>
    <property type="match status" value="1"/>
</dbReference>
<dbReference type="EMBL" id="JAUIQD010000008">
    <property type="protein sequence ID" value="KAK3341197.1"/>
    <property type="molecule type" value="Genomic_DNA"/>
</dbReference>
<dbReference type="Gene3D" id="1.20.1390.10">
    <property type="entry name" value="PWI domain"/>
    <property type="match status" value="1"/>
</dbReference>
<dbReference type="InterPro" id="IPR002483">
    <property type="entry name" value="PWI_dom"/>
</dbReference>
<dbReference type="GO" id="GO:0006397">
    <property type="term" value="P:mRNA processing"/>
    <property type="evidence" value="ECO:0007669"/>
    <property type="project" value="UniProtKB-KW"/>
</dbReference>
<dbReference type="GO" id="GO:0005681">
    <property type="term" value="C:spliceosomal complex"/>
    <property type="evidence" value="ECO:0007669"/>
    <property type="project" value="TreeGrafter"/>
</dbReference>
<sequence>MATGVDAKLLKSTKFPLEFNQKVDMQKVNIQVMKKWIASTVTTILGNEDDVVIELIFNLIEGGRFPDIKSLQIQLTGFLDKDTATFCKDLWKLLLSAQTSPQGVPKELLEAKKQELLQEKRLDRGVKNSSAAIVAEVDEEVEGEGEATPGVDVVMIVTEVALVAGVAGLALHPAIVTVVTGEIEETAEVFVGV</sequence>
<reference evidence="3" key="2">
    <citation type="submission" date="2023-06" db="EMBL/GenBank/DDBJ databases">
        <authorList>
            <consortium name="Lawrence Berkeley National Laboratory"/>
            <person name="Haridas S."/>
            <person name="Hensen N."/>
            <person name="Bonometti L."/>
            <person name="Westerberg I."/>
            <person name="Brannstrom I.O."/>
            <person name="Guillou S."/>
            <person name="Cros-Aarteil S."/>
            <person name="Calhoun S."/>
            <person name="Kuo A."/>
            <person name="Mondo S."/>
            <person name="Pangilinan J."/>
            <person name="Riley R."/>
            <person name="Labutti K."/>
            <person name="Andreopoulos B."/>
            <person name="Lipzen A."/>
            <person name="Chen C."/>
            <person name="Yanf M."/>
            <person name="Daum C."/>
            <person name="Ng V."/>
            <person name="Clum A."/>
            <person name="Steindorff A."/>
            <person name="Ohm R."/>
            <person name="Martin F."/>
            <person name="Silar P."/>
            <person name="Natvig D."/>
            <person name="Lalanne C."/>
            <person name="Gautier V."/>
            <person name="Ament-Velasquez S.L."/>
            <person name="Kruys A."/>
            <person name="Hutchinson M.I."/>
            <person name="Powell A.J."/>
            <person name="Barry K."/>
            <person name="Miller A.N."/>
            <person name="Grigoriev I.V."/>
            <person name="Debuchy R."/>
            <person name="Gladieux P."/>
            <person name="Thoren M.H."/>
            <person name="Johannesson H."/>
        </authorList>
    </citation>
    <scope>NUCLEOTIDE SEQUENCE</scope>
    <source>
        <strain evidence="3">CBS 955.72</strain>
    </source>
</reference>
<dbReference type="AlphaFoldDB" id="A0AAJ0H6F5"/>
<evidence type="ECO:0000313" key="3">
    <source>
        <dbReference type="EMBL" id="KAK3341197.1"/>
    </source>
</evidence>
<keyword evidence="1" id="KW-0507">mRNA processing</keyword>
<dbReference type="PANTHER" id="PTHR23148:SF0">
    <property type="entry name" value="SERINE_ARGININE REPETITIVE MATRIX PROTEIN 1"/>
    <property type="match status" value="1"/>
</dbReference>